<protein>
    <submittedName>
        <fullName evidence="1">Uncharacterized protein</fullName>
    </submittedName>
</protein>
<feature type="non-terminal residue" evidence="1">
    <location>
        <position position="1"/>
    </location>
</feature>
<proteinExistence type="predicted"/>
<dbReference type="Proteomes" id="UP000279173">
    <property type="component" value="Unassembled WGS sequence"/>
</dbReference>
<evidence type="ECO:0000313" key="1">
    <source>
        <dbReference type="EMBL" id="RMV51538.1"/>
    </source>
</evidence>
<dbReference type="EMBL" id="RBUT01000043">
    <property type="protein sequence ID" value="RMV51538.1"/>
    <property type="molecule type" value="Genomic_DNA"/>
</dbReference>
<accession>A0A3M6D5V4</accession>
<dbReference type="AlphaFoldDB" id="A0A3M6D5V4"/>
<gene>
    <name evidence="1" type="ORF">ALP10_00332</name>
</gene>
<dbReference type="RefSeq" id="WP_183146724.1">
    <property type="nucleotide sequence ID" value="NZ_RBUT01000043.1"/>
</dbReference>
<comment type="caution">
    <text evidence="1">The sequence shown here is derived from an EMBL/GenBank/DDBJ whole genome shotgun (WGS) entry which is preliminary data.</text>
</comment>
<organism evidence="1 2">
    <name type="scientific">Pseudomonas syringae pv. helianthi</name>
    <dbReference type="NCBI Taxonomy" id="251654"/>
    <lineage>
        <taxon>Bacteria</taxon>
        <taxon>Pseudomonadati</taxon>
        <taxon>Pseudomonadota</taxon>
        <taxon>Gammaproteobacteria</taxon>
        <taxon>Pseudomonadales</taxon>
        <taxon>Pseudomonadaceae</taxon>
        <taxon>Pseudomonas</taxon>
    </lineage>
</organism>
<name>A0A3M6D5V4_9PSED</name>
<evidence type="ECO:0000313" key="2">
    <source>
        <dbReference type="Proteomes" id="UP000279173"/>
    </source>
</evidence>
<sequence length="70" mass="7668">NASYKGCDAFLRSMSMCEHEGEKQRKFMAVLLFSVITGCGLPSNDSGDGFPFDLLAMSHVLGRLVTPVRK</sequence>
<reference evidence="1 2" key="1">
    <citation type="submission" date="2018-08" db="EMBL/GenBank/DDBJ databases">
        <title>Recombination of ecologically and evolutionarily significant loci maintains genetic cohesion in the Pseudomonas syringae species complex.</title>
        <authorList>
            <person name="Dillon M."/>
            <person name="Thakur S."/>
            <person name="Almeida R.N.D."/>
            <person name="Weir B.S."/>
            <person name="Guttman D.S."/>
        </authorList>
    </citation>
    <scope>NUCLEOTIDE SEQUENCE [LARGE SCALE GENOMIC DNA]</scope>
    <source>
        <strain evidence="1 2">ICMP 3263</strain>
    </source>
</reference>